<comment type="caution">
    <text evidence="2">The sequence shown here is derived from an EMBL/GenBank/DDBJ whole genome shotgun (WGS) entry which is preliminary data.</text>
</comment>
<dbReference type="AlphaFoldDB" id="A0A7W7FIN0"/>
<proteinExistence type="predicted"/>
<feature type="compositionally biased region" description="Basic and acidic residues" evidence="1">
    <location>
        <begin position="1"/>
        <end position="11"/>
    </location>
</feature>
<sequence length="237" mass="25137">MAIGATREEVQQRNAPAPDRVDDWTPAPGPTEEPERIYPGGLTADEWFGRCPYDSLCRGVIPPEGEAEPADPEAPDVTTATIQDVAVYAPDPPNLTGEPGGMGVVGMPTNFVVDAAPHTVDGEIFDIPVTVRFTPVSYLFHYGDSTTRETTTPGTDWADLGAPQFTATPTSHSYTAVGTYDAHVDIRYAAEGDAGFGWFPIAGILDVSTDAVPIRIVDVETALVEQTCAEDPDGPGC</sequence>
<evidence type="ECO:0000313" key="2">
    <source>
        <dbReference type="EMBL" id="MBB4667581.1"/>
    </source>
</evidence>
<feature type="region of interest" description="Disordered" evidence="1">
    <location>
        <begin position="1"/>
        <end position="41"/>
    </location>
</feature>
<evidence type="ECO:0000256" key="1">
    <source>
        <dbReference type="SAM" id="MobiDB-lite"/>
    </source>
</evidence>
<keyword evidence="3" id="KW-1185">Reference proteome</keyword>
<name>A0A7W7FIN0_9MICO</name>
<accession>A0A7W7FIN0</accession>
<dbReference type="Proteomes" id="UP000573729">
    <property type="component" value="Unassembled WGS sequence"/>
</dbReference>
<gene>
    <name evidence="2" type="ORF">BKA24_002290</name>
</gene>
<dbReference type="RefSeq" id="WP_343066105.1">
    <property type="nucleotide sequence ID" value="NZ_JACHMD010000001.1"/>
</dbReference>
<evidence type="ECO:0000313" key="3">
    <source>
        <dbReference type="Proteomes" id="UP000573729"/>
    </source>
</evidence>
<protein>
    <recommendedName>
        <fullName evidence="4">PKD domain-containing protein</fullName>
    </recommendedName>
</protein>
<evidence type="ECO:0008006" key="4">
    <source>
        <dbReference type="Google" id="ProtNLM"/>
    </source>
</evidence>
<reference evidence="2 3" key="1">
    <citation type="submission" date="2020-08" db="EMBL/GenBank/DDBJ databases">
        <title>Sequencing the genomes of 1000 actinobacteria strains.</title>
        <authorList>
            <person name="Klenk H.-P."/>
        </authorList>
    </citation>
    <scope>NUCLEOTIDE SEQUENCE [LARGE SCALE GENOMIC DNA]</scope>
    <source>
        <strain evidence="2 3">DSM 24947</strain>
    </source>
</reference>
<dbReference type="EMBL" id="JACHMD010000001">
    <property type="protein sequence ID" value="MBB4667581.1"/>
    <property type="molecule type" value="Genomic_DNA"/>
</dbReference>
<organism evidence="2 3">
    <name type="scientific">Microbacterium marinum</name>
    <dbReference type="NCBI Taxonomy" id="421115"/>
    <lineage>
        <taxon>Bacteria</taxon>
        <taxon>Bacillati</taxon>
        <taxon>Actinomycetota</taxon>
        <taxon>Actinomycetes</taxon>
        <taxon>Micrococcales</taxon>
        <taxon>Microbacteriaceae</taxon>
        <taxon>Microbacterium</taxon>
    </lineage>
</organism>